<feature type="compositionally biased region" description="Basic and acidic residues" evidence="1">
    <location>
        <begin position="357"/>
        <end position="367"/>
    </location>
</feature>
<keyword evidence="3" id="KW-1185">Reference proteome</keyword>
<sequence>MTTDHCAKRPKLSESTPSDESTMHRGHAENAAAVPPMQIDWLTTMEKMRAWRQQLVRWLHQFDLMITDMEKLVFCPKLSESTASDESTMHRGHTENAAAVLPMQSDGPATMEKLRAWRQKLVSWHILIEPSITAVEDLVNEGIEGPQDIPAIQDMFALMAWSCADFSAWFDVLVNYVMAMVPKTAIFTARYSYPTAMLLTEHKLDAVTSTDEVDPTTYSSDAFKRGEIGGYLYFINERSGAPMVEEDPLWVEPNDAYARFIALIAQRCAIGIKFAKAGVIMAAEATTVGGLAPFPLHPSVIAAIEMGFEALKCAMAMPEEVERCERELATALRSRLAATDTYGEYQGLVEYVREDGEHVSEPKEHRTTPVTTASIAPSTSRETPEDASAAETKVADA</sequence>
<dbReference type="EMBL" id="JH767163">
    <property type="protein sequence ID" value="EQC32441.1"/>
    <property type="molecule type" value="Genomic_DNA"/>
</dbReference>
<proteinExistence type="predicted"/>
<name>T0QCN0_SAPDV</name>
<dbReference type="VEuPathDB" id="FungiDB:SDRG_09769"/>
<organism evidence="2 3">
    <name type="scientific">Saprolegnia diclina (strain VS20)</name>
    <dbReference type="NCBI Taxonomy" id="1156394"/>
    <lineage>
        <taxon>Eukaryota</taxon>
        <taxon>Sar</taxon>
        <taxon>Stramenopiles</taxon>
        <taxon>Oomycota</taxon>
        <taxon>Saprolegniomycetes</taxon>
        <taxon>Saprolegniales</taxon>
        <taxon>Saprolegniaceae</taxon>
        <taxon>Saprolegnia</taxon>
    </lineage>
</organism>
<dbReference type="AlphaFoldDB" id="T0QCN0"/>
<protein>
    <submittedName>
        <fullName evidence="2">Uncharacterized protein</fullName>
    </submittedName>
</protein>
<gene>
    <name evidence="2" type="ORF">SDRG_09769</name>
</gene>
<dbReference type="InParanoid" id="T0QCN0"/>
<dbReference type="Proteomes" id="UP000030762">
    <property type="component" value="Unassembled WGS sequence"/>
</dbReference>
<evidence type="ECO:0000313" key="2">
    <source>
        <dbReference type="EMBL" id="EQC32441.1"/>
    </source>
</evidence>
<evidence type="ECO:0000256" key="1">
    <source>
        <dbReference type="SAM" id="MobiDB-lite"/>
    </source>
</evidence>
<feature type="region of interest" description="Disordered" evidence="1">
    <location>
        <begin position="357"/>
        <end position="397"/>
    </location>
</feature>
<dbReference type="GeneID" id="19950496"/>
<reference evidence="2 3" key="1">
    <citation type="submission" date="2012-04" db="EMBL/GenBank/DDBJ databases">
        <title>The Genome Sequence of Saprolegnia declina VS20.</title>
        <authorList>
            <consortium name="The Broad Institute Genome Sequencing Platform"/>
            <person name="Russ C."/>
            <person name="Nusbaum C."/>
            <person name="Tyler B."/>
            <person name="van West P."/>
            <person name="Dieguez-Uribeondo J."/>
            <person name="de Bruijn I."/>
            <person name="Tripathy S."/>
            <person name="Jiang R."/>
            <person name="Young S.K."/>
            <person name="Zeng Q."/>
            <person name="Gargeya S."/>
            <person name="Fitzgerald M."/>
            <person name="Haas B."/>
            <person name="Abouelleil A."/>
            <person name="Alvarado L."/>
            <person name="Arachchi H.M."/>
            <person name="Berlin A."/>
            <person name="Chapman S.B."/>
            <person name="Goldberg J."/>
            <person name="Griggs A."/>
            <person name="Gujja S."/>
            <person name="Hansen M."/>
            <person name="Howarth C."/>
            <person name="Imamovic A."/>
            <person name="Larimer J."/>
            <person name="McCowen C."/>
            <person name="Montmayeur A."/>
            <person name="Murphy C."/>
            <person name="Neiman D."/>
            <person name="Pearson M."/>
            <person name="Priest M."/>
            <person name="Roberts A."/>
            <person name="Saif S."/>
            <person name="Shea T."/>
            <person name="Sisk P."/>
            <person name="Sykes S."/>
            <person name="Wortman J."/>
            <person name="Nusbaum C."/>
            <person name="Birren B."/>
        </authorList>
    </citation>
    <scope>NUCLEOTIDE SEQUENCE [LARGE SCALE GENOMIC DNA]</scope>
    <source>
        <strain evidence="2 3">VS20</strain>
    </source>
</reference>
<dbReference type="RefSeq" id="XP_008613942.1">
    <property type="nucleotide sequence ID" value="XM_008615720.1"/>
</dbReference>
<feature type="compositionally biased region" description="Polar residues" evidence="1">
    <location>
        <begin position="368"/>
        <end position="381"/>
    </location>
</feature>
<feature type="region of interest" description="Disordered" evidence="1">
    <location>
        <begin position="1"/>
        <end position="32"/>
    </location>
</feature>
<accession>T0QCN0</accession>
<evidence type="ECO:0000313" key="3">
    <source>
        <dbReference type="Proteomes" id="UP000030762"/>
    </source>
</evidence>